<reference evidence="3 4" key="1">
    <citation type="submission" date="2019-08" db="EMBL/GenBank/DDBJ databases">
        <title>Whole genome sequencing of chitin degrading bacteria Chitinophaga pinensis YS16.</title>
        <authorList>
            <person name="Singh R.P."/>
            <person name="Manchanda G."/>
            <person name="Maurya I.K."/>
            <person name="Joshi N.K."/>
            <person name="Srivastava A.K."/>
        </authorList>
    </citation>
    <scope>NUCLEOTIDE SEQUENCE [LARGE SCALE GENOMIC DNA]</scope>
    <source>
        <strain evidence="3 4">YS-16</strain>
    </source>
</reference>
<dbReference type="PROSITE" id="PS51257">
    <property type="entry name" value="PROKAR_LIPOPROTEIN"/>
    <property type="match status" value="1"/>
</dbReference>
<dbReference type="OrthoDB" id="9806565at2"/>
<dbReference type="PANTHER" id="PTHR43747:SF5">
    <property type="entry name" value="FAD-BINDING DOMAIN-CONTAINING PROTEIN"/>
    <property type="match status" value="1"/>
</dbReference>
<organism evidence="3 4">
    <name type="scientific">Chitinophaga pinensis</name>
    <dbReference type="NCBI Taxonomy" id="79329"/>
    <lineage>
        <taxon>Bacteria</taxon>
        <taxon>Pseudomonadati</taxon>
        <taxon>Bacteroidota</taxon>
        <taxon>Chitinophagia</taxon>
        <taxon>Chitinophagales</taxon>
        <taxon>Chitinophagaceae</taxon>
        <taxon>Chitinophaga</taxon>
    </lineage>
</organism>
<dbReference type="Gene3D" id="3.50.50.60">
    <property type="entry name" value="FAD/NAD(P)-binding domain"/>
    <property type="match status" value="1"/>
</dbReference>
<sequence length="212" mass="23338">MKYWKKDVLPAIISVAGCIIPCRHTNGSPDWYLIGTDSYNTPYMTPEQTFDVLIIGAGPAGTCAALRLLSLGYNVALAESESFPRPQIGESLSPGVRNIFDYLQAGDLLNTDTYLHQLNAQVIWDTPTPQIISTAQRGSGVMADRAQLDQDLLQLAINRGLQLYQPARLNPVKEQQRNGQRISERTRASSVSVPALYWMPAAVAVIICRTGY</sequence>
<comment type="caution">
    <text evidence="3">The sequence shown here is derived from an EMBL/GenBank/DDBJ whole genome shotgun (WGS) entry which is preliminary data.</text>
</comment>
<accession>A0A5C6LP20</accession>
<dbReference type="EMBL" id="VOHS01000035">
    <property type="protein sequence ID" value="TWV96256.1"/>
    <property type="molecule type" value="Genomic_DNA"/>
</dbReference>
<dbReference type="SUPFAM" id="SSF51905">
    <property type="entry name" value="FAD/NAD(P)-binding domain"/>
    <property type="match status" value="1"/>
</dbReference>
<dbReference type="Pfam" id="PF04820">
    <property type="entry name" value="Trp_halogenase"/>
    <property type="match status" value="1"/>
</dbReference>
<keyword evidence="1" id="KW-0560">Oxidoreductase</keyword>
<dbReference type="PANTHER" id="PTHR43747">
    <property type="entry name" value="FAD-BINDING PROTEIN"/>
    <property type="match status" value="1"/>
</dbReference>
<evidence type="ECO:0000313" key="4">
    <source>
        <dbReference type="Proteomes" id="UP000318815"/>
    </source>
</evidence>
<evidence type="ECO:0000256" key="1">
    <source>
        <dbReference type="ARBA" id="ARBA00023002"/>
    </source>
</evidence>
<dbReference type="Proteomes" id="UP000318815">
    <property type="component" value="Unassembled WGS sequence"/>
</dbReference>
<keyword evidence="4" id="KW-1185">Reference proteome</keyword>
<evidence type="ECO:0000313" key="3">
    <source>
        <dbReference type="EMBL" id="TWV96256.1"/>
    </source>
</evidence>
<dbReference type="GO" id="GO:0004497">
    <property type="term" value="F:monooxygenase activity"/>
    <property type="evidence" value="ECO:0007669"/>
    <property type="project" value="UniProtKB-KW"/>
</dbReference>
<keyword evidence="2" id="KW-0503">Monooxygenase</keyword>
<dbReference type="PRINTS" id="PR00411">
    <property type="entry name" value="PNDRDTASEI"/>
</dbReference>
<name>A0A5C6LP20_9BACT</name>
<dbReference type="InterPro" id="IPR006905">
    <property type="entry name" value="Flavin_halogenase"/>
</dbReference>
<protein>
    <submittedName>
        <fullName evidence="3">FAD-binding protein</fullName>
    </submittedName>
</protein>
<gene>
    <name evidence="3" type="ORF">FEF09_23555</name>
</gene>
<dbReference type="AlphaFoldDB" id="A0A5C6LP20"/>
<dbReference type="InterPro" id="IPR050816">
    <property type="entry name" value="Flavin-dep_Halogenase_NPB"/>
</dbReference>
<proteinExistence type="predicted"/>
<dbReference type="InterPro" id="IPR036188">
    <property type="entry name" value="FAD/NAD-bd_sf"/>
</dbReference>
<evidence type="ECO:0000256" key="2">
    <source>
        <dbReference type="ARBA" id="ARBA00023033"/>
    </source>
</evidence>